<keyword evidence="1 4" id="KW-0238">DNA-binding</keyword>
<evidence type="ECO:0000259" key="5">
    <source>
        <dbReference type="PROSITE" id="PS50071"/>
    </source>
</evidence>
<dbReference type="GO" id="GO:0003677">
    <property type="term" value="F:DNA binding"/>
    <property type="evidence" value="ECO:0007669"/>
    <property type="project" value="UniProtKB-UniRule"/>
</dbReference>
<evidence type="ECO:0000313" key="7">
    <source>
        <dbReference type="Proteomes" id="UP000054928"/>
    </source>
</evidence>
<dbReference type="SMART" id="SM00389">
    <property type="entry name" value="HOX"/>
    <property type="match status" value="1"/>
</dbReference>
<dbReference type="RefSeq" id="XP_024575438.1">
    <property type="nucleotide sequence ID" value="XM_024724575.1"/>
</dbReference>
<reference evidence="7" key="1">
    <citation type="submission" date="2014-09" db="EMBL/GenBank/DDBJ databases">
        <authorList>
            <person name="Sharma Rahul"/>
            <person name="Thines Marco"/>
        </authorList>
    </citation>
    <scope>NUCLEOTIDE SEQUENCE [LARGE SCALE GENOMIC DNA]</scope>
</reference>
<keyword evidence="7" id="KW-1185">Reference proteome</keyword>
<dbReference type="CDD" id="cd00086">
    <property type="entry name" value="homeodomain"/>
    <property type="match status" value="1"/>
</dbReference>
<dbReference type="GO" id="GO:0005634">
    <property type="term" value="C:nucleus"/>
    <property type="evidence" value="ECO:0007669"/>
    <property type="project" value="UniProtKB-SubCell"/>
</dbReference>
<dbReference type="InterPro" id="IPR017970">
    <property type="entry name" value="Homeobox_CS"/>
</dbReference>
<evidence type="ECO:0000313" key="6">
    <source>
        <dbReference type="EMBL" id="CEG39069.1"/>
    </source>
</evidence>
<dbReference type="GeneID" id="36404186"/>
<dbReference type="InterPro" id="IPR050224">
    <property type="entry name" value="TALE_homeobox"/>
</dbReference>
<dbReference type="InterPro" id="IPR001356">
    <property type="entry name" value="HD"/>
</dbReference>
<proteinExistence type="predicted"/>
<dbReference type="STRING" id="4781.A0A0P1AEI5"/>
<dbReference type="InterPro" id="IPR008422">
    <property type="entry name" value="KN_HD"/>
</dbReference>
<protein>
    <submittedName>
        <fullName evidence="6">Transcription factor MEIS1 and related HOX domain proteins</fullName>
    </submittedName>
</protein>
<dbReference type="AlphaFoldDB" id="A0A0P1AEI5"/>
<feature type="DNA-binding region" description="Homeobox" evidence="4">
    <location>
        <begin position="221"/>
        <end position="283"/>
    </location>
</feature>
<dbReference type="Proteomes" id="UP000054928">
    <property type="component" value="Unassembled WGS sequence"/>
</dbReference>
<dbReference type="OrthoDB" id="10056939at2759"/>
<evidence type="ECO:0000256" key="4">
    <source>
        <dbReference type="PROSITE-ProRule" id="PRU00108"/>
    </source>
</evidence>
<dbReference type="PANTHER" id="PTHR11850">
    <property type="entry name" value="HOMEOBOX PROTEIN TRANSCRIPTION FACTORS"/>
    <property type="match status" value="1"/>
</dbReference>
<dbReference type="OMA" id="LMAMISQ"/>
<dbReference type="Pfam" id="PF05920">
    <property type="entry name" value="Homeobox_KN"/>
    <property type="match status" value="1"/>
</dbReference>
<sequence length="300" mass="34786">MQVRQLPSVANMTFPNRMNYRLRSREKSEQAVTLTVCDVSSDTFGTLSHIDSKVKCQDDNINYETLVLHDHALLPLIHNLMAMISQPAKLLAALVSDCDKKTSKQMFWGKATVYQQSELQGMITPWRRIIEDIELYELTPMDVMMLKATVYYWHLWQYVCISCVDAVASIEESATSPQPKQESRTWTSQLQKRSAASISPPLENKCSTELSQKTILSSDCNTNKRSRINRKSNEFLIAWFLTHKDNPYPSSDERMEIAEKTGLAEQQVRNWFANMRKRHWKPNRANTKKPRCLVDYMLRN</sequence>
<evidence type="ECO:0000256" key="1">
    <source>
        <dbReference type="ARBA" id="ARBA00023125"/>
    </source>
</evidence>
<dbReference type="Gene3D" id="1.10.10.60">
    <property type="entry name" value="Homeodomain-like"/>
    <property type="match status" value="1"/>
</dbReference>
<evidence type="ECO:0000256" key="3">
    <source>
        <dbReference type="ARBA" id="ARBA00023242"/>
    </source>
</evidence>
<dbReference type="SUPFAM" id="SSF46689">
    <property type="entry name" value="Homeodomain-like"/>
    <property type="match status" value="1"/>
</dbReference>
<comment type="subcellular location">
    <subcellularLocation>
        <location evidence="4">Nucleus</location>
    </subcellularLocation>
</comment>
<feature type="domain" description="Homeobox" evidence="5">
    <location>
        <begin position="219"/>
        <end position="282"/>
    </location>
</feature>
<dbReference type="PROSITE" id="PS50071">
    <property type="entry name" value="HOMEOBOX_2"/>
    <property type="match status" value="1"/>
</dbReference>
<dbReference type="EMBL" id="CCYD01000349">
    <property type="protein sequence ID" value="CEG39069.1"/>
    <property type="molecule type" value="Genomic_DNA"/>
</dbReference>
<evidence type="ECO:0000256" key="2">
    <source>
        <dbReference type="ARBA" id="ARBA00023155"/>
    </source>
</evidence>
<keyword evidence="3 4" id="KW-0539">Nucleus</keyword>
<accession>A0A0P1AEI5</accession>
<keyword evidence="2 4" id="KW-0371">Homeobox</keyword>
<organism evidence="6 7">
    <name type="scientific">Plasmopara halstedii</name>
    <name type="common">Downy mildew of sunflower</name>
    <dbReference type="NCBI Taxonomy" id="4781"/>
    <lineage>
        <taxon>Eukaryota</taxon>
        <taxon>Sar</taxon>
        <taxon>Stramenopiles</taxon>
        <taxon>Oomycota</taxon>
        <taxon>Peronosporomycetes</taxon>
        <taxon>Peronosporales</taxon>
        <taxon>Peronosporaceae</taxon>
        <taxon>Plasmopara</taxon>
    </lineage>
</organism>
<name>A0A0P1AEI5_PLAHL</name>
<dbReference type="PROSITE" id="PS00027">
    <property type="entry name" value="HOMEOBOX_1"/>
    <property type="match status" value="1"/>
</dbReference>
<dbReference type="InterPro" id="IPR009057">
    <property type="entry name" value="Homeodomain-like_sf"/>
</dbReference>
<dbReference type="GO" id="GO:0000981">
    <property type="term" value="F:DNA-binding transcription factor activity, RNA polymerase II-specific"/>
    <property type="evidence" value="ECO:0007669"/>
    <property type="project" value="InterPro"/>
</dbReference>